<dbReference type="EMBL" id="JACOOL010000004">
    <property type="protein sequence ID" value="MBC5636503.1"/>
    <property type="molecule type" value="Genomic_DNA"/>
</dbReference>
<dbReference type="RefSeq" id="WP_186869214.1">
    <property type="nucleotide sequence ID" value="NZ_JACOOL010000004.1"/>
</dbReference>
<dbReference type="InterPro" id="IPR000914">
    <property type="entry name" value="SBP_5_dom"/>
</dbReference>
<proteinExistence type="predicted"/>
<dbReference type="AlphaFoldDB" id="A0A923RI44"/>
<dbReference type="PANTHER" id="PTHR30290">
    <property type="entry name" value="PERIPLASMIC BINDING COMPONENT OF ABC TRANSPORTER"/>
    <property type="match status" value="1"/>
</dbReference>
<dbReference type="GO" id="GO:1904680">
    <property type="term" value="F:peptide transmembrane transporter activity"/>
    <property type="evidence" value="ECO:0007669"/>
    <property type="project" value="TreeGrafter"/>
</dbReference>
<dbReference type="Pfam" id="PF12793">
    <property type="entry name" value="SgrR_N"/>
    <property type="match status" value="1"/>
</dbReference>
<keyword evidence="1" id="KW-0238">DNA-binding</keyword>
<name>A0A923RI44_9BACI</name>
<sequence>MKYRDHLKVLMNYFSPATPVETTIADLSNLLNCSERHTKTVMKSLQEQGDIKWDVHKGRGKKPQLTILLSEEQLLFQEAKKLAGDGKYRAAFELARSLHTYQNLFNQWFEAGLGIIKKTEEKEELDVLRYPFYETNLSLDPLKIFSRHDSHMVQQIFERLVEYDAQSETLLPRIARNWESDDGKRWTFYLNKGVRFHHGRELTSKDVMDTIGRLPQKHVIMRLIKEIHTPNPYVVIFHLDQVDYLFPRYFSGMKLSIVPMELILDDESHFRTNPIGSGPYRLTVHDENLVRLDIFPDYYRERPWLDRIEMIKTNDFQPKAPHPLLLRAPDESWQGHTELEEGADFITLNCNRALMKDIHVRKQICQLINPTEFCLGNEMVAHSFLSYRSMAKDEDESLPCSTNFNGEMTLTIAAQEIRDGVNHEREALIFQEQLKRVGIASTIDILNVTDLCKPDVLMKYDVVVGGIALSEDKLLSLIILMQSNELAVFPSLDEETKRIVHSYIERIRMLPDNLSRWEVYVELEEYLKEAHILFFLTHRSHTIYQPKNSEYVHLELDHHGRVDYRKVWKRYG</sequence>
<reference evidence="4" key="1">
    <citation type="submission" date="2020-08" db="EMBL/GenBank/DDBJ databases">
        <title>Genome public.</title>
        <authorList>
            <person name="Liu C."/>
            <person name="Sun Q."/>
        </authorList>
    </citation>
    <scope>NUCLEOTIDE SEQUENCE</scope>
    <source>
        <strain evidence="4">BX22</strain>
    </source>
</reference>
<dbReference type="InterPro" id="IPR025370">
    <property type="entry name" value="SgrR_HTH_N"/>
</dbReference>
<dbReference type="Proteomes" id="UP000637359">
    <property type="component" value="Unassembled WGS sequence"/>
</dbReference>
<dbReference type="GO" id="GO:0015833">
    <property type="term" value="P:peptide transport"/>
    <property type="evidence" value="ECO:0007669"/>
    <property type="project" value="TreeGrafter"/>
</dbReference>
<evidence type="ECO:0000313" key="5">
    <source>
        <dbReference type="Proteomes" id="UP000637359"/>
    </source>
</evidence>
<feature type="domain" description="Solute-binding protein family 5" evidence="2">
    <location>
        <begin position="171"/>
        <end position="313"/>
    </location>
</feature>
<dbReference type="Gene3D" id="3.10.105.10">
    <property type="entry name" value="Dipeptide-binding Protein, Domain 3"/>
    <property type="match status" value="1"/>
</dbReference>
<feature type="domain" description="Transcriptional regulator SgrR N-terminal HTH" evidence="3">
    <location>
        <begin position="10"/>
        <end position="97"/>
    </location>
</feature>
<accession>A0A923RI44</accession>
<dbReference type="Pfam" id="PF00496">
    <property type="entry name" value="SBP_bac_5"/>
    <property type="match status" value="1"/>
</dbReference>
<organism evidence="4 5">
    <name type="scientific">Ornithinibacillus hominis</name>
    <dbReference type="NCBI Taxonomy" id="2763055"/>
    <lineage>
        <taxon>Bacteria</taxon>
        <taxon>Bacillati</taxon>
        <taxon>Bacillota</taxon>
        <taxon>Bacilli</taxon>
        <taxon>Bacillales</taxon>
        <taxon>Bacillaceae</taxon>
        <taxon>Ornithinibacillus</taxon>
    </lineage>
</organism>
<dbReference type="Gene3D" id="3.40.190.10">
    <property type="entry name" value="Periplasmic binding protein-like II"/>
    <property type="match status" value="1"/>
</dbReference>
<evidence type="ECO:0000259" key="2">
    <source>
        <dbReference type="Pfam" id="PF00496"/>
    </source>
</evidence>
<comment type="caution">
    <text evidence="4">The sequence shown here is derived from an EMBL/GenBank/DDBJ whole genome shotgun (WGS) entry which is preliminary data.</text>
</comment>
<gene>
    <name evidence="4" type="ORF">H8S33_06660</name>
</gene>
<dbReference type="SUPFAM" id="SSF53850">
    <property type="entry name" value="Periplasmic binding protein-like II"/>
    <property type="match status" value="1"/>
</dbReference>
<dbReference type="PANTHER" id="PTHR30290:SF72">
    <property type="entry name" value="HTH-TYPE TRANSCRIPTIONAL REGULATOR SGRR"/>
    <property type="match status" value="1"/>
</dbReference>
<evidence type="ECO:0000256" key="1">
    <source>
        <dbReference type="ARBA" id="ARBA00023125"/>
    </source>
</evidence>
<evidence type="ECO:0000313" key="4">
    <source>
        <dbReference type="EMBL" id="MBC5636503.1"/>
    </source>
</evidence>
<dbReference type="GO" id="GO:0003677">
    <property type="term" value="F:DNA binding"/>
    <property type="evidence" value="ECO:0007669"/>
    <property type="project" value="UniProtKB-KW"/>
</dbReference>
<keyword evidence="5" id="KW-1185">Reference proteome</keyword>
<evidence type="ECO:0000259" key="3">
    <source>
        <dbReference type="Pfam" id="PF12793"/>
    </source>
</evidence>
<dbReference type="InterPro" id="IPR039424">
    <property type="entry name" value="SBP_5"/>
</dbReference>
<protein>
    <submittedName>
        <fullName evidence="4">SgrR family transcriptional regulator</fullName>
    </submittedName>
</protein>